<organism evidence="1 2">
    <name type="scientific">Pistacia atlantica</name>
    <dbReference type="NCBI Taxonomy" id="434234"/>
    <lineage>
        <taxon>Eukaryota</taxon>
        <taxon>Viridiplantae</taxon>
        <taxon>Streptophyta</taxon>
        <taxon>Embryophyta</taxon>
        <taxon>Tracheophyta</taxon>
        <taxon>Spermatophyta</taxon>
        <taxon>Magnoliopsida</taxon>
        <taxon>eudicotyledons</taxon>
        <taxon>Gunneridae</taxon>
        <taxon>Pentapetalae</taxon>
        <taxon>rosids</taxon>
        <taxon>malvids</taxon>
        <taxon>Sapindales</taxon>
        <taxon>Anacardiaceae</taxon>
        <taxon>Pistacia</taxon>
    </lineage>
</organism>
<gene>
    <name evidence="1" type="ORF">Patl1_19378</name>
</gene>
<proteinExistence type="predicted"/>
<reference evidence="2" key="1">
    <citation type="journal article" date="2023" name="G3 (Bethesda)">
        <title>Genome assembly and association tests identify interacting loci associated with vigor, precocity, and sex in interspecific pistachio rootstocks.</title>
        <authorList>
            <person name="Palmer W."/>
            <person name="Jacygrad E."/>
            <person name="Sagayaradj S."/>
            <person name="Cavanaugh K."/>
            <person name="Han R."/>
            <person name="Bertier L."/>
            <person name="Beede B."/>
            <person name="Kafkas S."/>
            <person name="Golino D."/>
            <person name="Preece J."/>
            <person name="Michelmore R."/>
        </authorList>
    </citation>
    <scope>NUCLEOTIDE SEQUENCE [LARGE SCALE GENOMIC DNA]</scope>
</reference>
<keyword evidence="2" id="KW-1185">Reference proteome</keyword>
<dbReference type="EMBL" id="CM047898">
    <property type="protein sequence ID" value="KAJ0105237.1"/>
    <property type="molecule type" value="Genomic_DNA"/>
</dbReference>
<name>A0ACC1BZW0_9ROSI</name>
<sequence>MPTQNTYKADEIYNESVTVSEKQQNLFMYDDGNSKTIVPGMGFIAKSVGFVNTAGSDRDQVVALRVAFDYSAIFDFRINGYQTSLKSNNNIEKYAVIAPVRSIRQQTATMVIQNCTIVLDEKLFPDRLLLLLETGGVLKE</sequence>
<evidence type="ECO:0000313" key="1">
    <source>
        <dbReference type="EMBL" id="KAJ0105237.1"/>
    </source>
</evidence>
<protein>
    <submittedName>
        <fullName evidence="1">Uncharacterized protein</fullName>
    </submittedName>
</protein>
<dbReference type="Proteomes" id="UP001164250">
    <property type="component" value="Chromosome 2"/>
</dbReference>
<accession>A0ACC1BZW0</accession>
<comment type="caution">
    <text evidence="1">The sequence shown here is derived from an EMBL/GenBank/DDBJ whole genome shotgun (WGS) entry which is preliminary data.</text>
</comment>
<evidence type="ECO:0000313" key="2">
    <source>
        <dbReference type="Proteomes" id="UP001164250"/>
    </source>
</evidence>